<dbReference type="Proteomes" id="UP000243459">
    <property type="component" value="Chromosome 4"/>
</dbReference>
<sequence length="866" mass="97188">MGGSKLLADKSHRDGSPSYRSRNDIKKCIDHGIVYAEDKRIASDPRKNSSSKKSGGTPMKMLMAQEMSKETESRRKQTNVVARLMGLDEALPAHQSVVNGRSSRVTLAGALQNSRKLEDFYFDNEKQYRDIYEVRNFDIQNERRMALVRQKFMEAKRLATDERLLQSKEFQDALEVLSSNRDLFLKFLEEPNSLFSKHLKELSTPAVPQTKRITILKPSRTVEMRGEHYPLTSGGWDNNKPQRSSTMNQPTRIVVLKPSPRKRDDTKSMIMPYEVEEDDLAQAFTTTESIRSKDIAEDITQQMRESFSSNRRDDSLLSSVLSNGYVGDESSFNRSENDFGGDEDRSFSDLEIPTSLSRHSWDCSNRYGSPSSFSSFSRASGSPEPSVIREAKKRLSERWSLVTSNEKSRGQMERGRSSNTLGEMLSIPEVKKEEVTMKGIDVSSSRSFGGEQELRMSSSSMSTSQTKDGDDIEKSQSPSSLSRSRSLPVSSGFKNVQLNSEDCNSQVKKPIVVKDSAKSKSGKSSSFKGKVSSLFFSRNKKGSREKSFEPAVKENVDLLHQPEAYPPFSTDKEPMKVFSPGPVKDPSKQGNVSFREILSLEKPSISEGLSNNQNDPSSSNNITESQNQPSPTSVLDAPFENDTSNTPSSCEIHNAGHSLAPIASIARTLSWDDTILESSITLHECNEEEQQRYLFVQNVLSNSGLDKENLNSAFARWHSVNTPLDPVLLNKFLNRKEEDAKSREKRSNQRLLFDCINFALLELGKTVYVGAYPWPKAFSVRKRKACAAASSIGDQVWLLVSDWFSGEGKFEFGDIDYSNLVVDILLRREVGGNGWEELIQSEIEEISKDISSKVLDELVREALAEL</sequence>
<feature type="region of interest" description="Disordered" evidence="1">
    <location>
        <begin position="603"/>
        <end position="652"/>
    </location>
</feature>
<dbReference type="OMA" id="VQEDEDW"/>
<evidence type="ECO:0000259" key="2">
    <source>
        <dbReference type="Pfam" id="PF12552"/>
    </source>
</evidence>
<dbReference type="PANTHER" id="PTHR46634:SF3">
    <property type="entry name" value="M REDUCTASE II SUBUNIT GAMMA, PUTATIVE (DUF3741)-RELATED"/>
    <property type="match status" value="1"/>
</dbReference>
<feature type="compositionally biased region" description="Basic and acidic residues" evidence="1">
    <location>
        <begin position="406"/>
        <end position="416"/>
    </location>
</feature>
<gene>
    <name evidence="4" type="ORF">A4U43_C04F2610</name>
</gene>
<feature type="compositionally biased region" description="Low complexity" evidence="1">
    <location>
        <begin position="610"/>
        <end position="621"/>
    </location>
</feature>
<dbReference type="AlphaFoldDB" id="A0A5P1EZI6"/>
<dbReference type="Gramene" id="ONK70893">
    <property type="protein sequence ID" value="ONK70893"/>
    <property type="gene ID" value="A4U43_C04F2610"/>
</dbReference>
<feature type="region of interest" description="Disordered" evidence="1">
    <location>
        <begin position="327"/>
        <end position="347"/>
    </location>
</feature>
<feature type="compositionally biased region" description="Low complexity" evidence="1">
    <location>
        <begin position="372"/>
        <end position="386"/>
    </location>
</feature>
<reference evidence="5" key="1">
    <citation type="journal article" date="2017" name="Nat. Commun.">
        <title>The asparagus genome sheds light on the origin and evolution of a young Y chromosome.</title>
        <authorList>
            <person name="Harkess A."/>
            <person name="Zhou J."/>
            <person name="Xu C."/>
            <person name="Bowers J.E."/>
            <person name="Van der Hulst R."/>
            <person name="Ayyampalayam S."/>
            <person name="Mercati F."/>
            <person name="Riccardi P."/>
            <person name="McKain M.R."/>
            <person name="Kakrana A."/>
            <person name="Tang H."/>
            <person name="Ray J."/>
            <person name="Groenendijk J."/>
            <person name="Arikit S."/>
            <person name="Mathioni S.M."/>
            <person name="Nakano M."/>
            <person name="Shan H."/>
            <person name="Telgmann-Rauber A."/>
            <person name="Kanno A."/>
            <person name="Yue Z."/>
            <person name="Chen H."/>
            <person name="Li W."/>
            <person name="Chen Y."/>
            <person name="Xu X."/>
            <person name="Zhang Y."/>
            <person name="Luo S."/>
            <person name="Chen H."/>
            <person name="Gao J."/>
            <person name="Mao Z."/>
            <person name="Pires J.C."/>
            <person name="Luo M."/>
            <person name="Kudrna D."/>
            <person name="Wing R.A."/>
            <person name="Meyers B.C."/>
            <person name="Yi K."/>
            <person name="Kong H."/>
            <person name="Lavrijsen P."/>
            <person name="Sunseri F."/>
            <person name="Falavigna A."/>
            <person name="Ye Y."/>
            <person name="Leebens-Mack J.H."/>
            <person name="Chen G."/>
        </authorList>
    </citation>
    <scope>NUCLEOTIDE SEQUENCE [LARGE SCALE GENOMIC DNA]</scope>
    <source>
        <strain evidence="5">cv. DH0086</strain>
    </source>
</reference>
<evidence type="ECO:0008006" key="6">
    <source>
        <dbReference type="Google" id="ProtNLM"/>
    </source>
</evidence>
<feature type="region of interest" description="Disordered" evidence="1">
    <location>
        <begin position="559"/>
        <end position="590"/>
    </location>
</feature>
<keyword evidence="5" id="KW-1185">Reference proteome</keyword>
<protein>
    <recommendedName>
        <fullName evidence="6">DUF4378 domain-containing protein</fullName>
    </recommendedName>
</protein>
<proteinExistence type="predicted"/>
<feature type="region of interest" description="Disordered" evidence="1">
    <location>
        <begin position="1"/>
        <end position="24"/>
    </location>
</feature>
<feature type="compositionally biased region" description="Polar residues" evidence="1">
    <location>
        <begin position="622"/>
        <end position="633"/>
    </location>
</feature>
<feature type="compositionally biased region" description="Basic and acidic residues" evidence="1">
    <location>
        <begin position="7"/>
        <end position="24"/>
    </location>
</feature>
<dbReference type="OrthoDB" id="1932693at2759"/>
<evidence type="ECO:0000256" key="1">
    <source>
        <dbReference type="SAM" id="MobiDB-lite"/>
    </source>
</evidence>
<feature type="compositionally biased region" description="Polar residues" evidence="1">
    <location>
        <begin position="641"/>
        <end position="651"/>
    </location>
</feature>
<feature type="compositionally biased region" description="Basic and acidic residues" evidence="1">
    <location>
        <begin position="387"/>
        <end position="397"/>
    </location>
</feature>
<feature type="compositionally biased region" description="Low complexity" evidence="1">
    <location>
        <begin position="475"/>
        <end position="491"/>
    </location>
</feature>
<evidence type="ECO:0000259" key="3">
    <source>
        <dbReference type="Pfam" id="PF14309"/>
    </source>
</evidence>
<evidence type="ECO:0000313" key="4">
    <source>
        <dbReference type="EMBL" id="ONK70893.1"/>
    </source>
</evidence>
<dbReference type="EMBL" id="CM007384">
    <property type="protein sequence ID" value="ONK70893.1"/>
    <property type="molecule type" value="Genomic_DNA"/>
</dbReference>
<feature type="region of interest" description="Disordered" evidence="1">
    <location>
        <begin position="227"/>
        <end position="248"/>
    </location>
</feature>
<accession>A0A5P1EZI6</accession>
<dbReference type="Pfam" id="PF12552">
    <property type="entry name" value="DUF3741"/>
    <property type="match status" value="1"/>
</dbReference>
<dbReference type="InterPro" id="IPR022212">
    <property type="entry name" value="DUF3741"/>
</dbReference>
<feature type="domain" description="DUF4378" evidence="3">
    <location>
        <begin position="694"/>
        <end position="861"/>
    </location>
</feature>
<feature type="region of interest" description="Disordered" evidence="1">
    <location>
        <begin position="39"/>
        <end position="60"/>
    </location>
</feature>
<dbReference type="PANTHER" id="PTHR46634">
    <property type="entry name" value="M REDUCTASE II SUBUNIT GAMMA, PUTATIVE (DUF3741)-RELATED"/>
    <property type="match status" value="1"/>
</dbReference>
<name>A0A5P1EZI6_ASPOF</name>
<feature type="domain" description="DUF3741" evidence="2">
    <location>
        <begin position="149"/>
        <end position="193"/>
    </location>
</feature>
<organism evidence="4 5">
    <name type="scientific">Asparagus officinalis</name>
    <name type="common">Garden asparagus</name>
    <dbReference type="NCBI Taxonomy" id="4686"/>
    <lineage>
        <taxon>Eukaryota</taxon>
        <taxon>Viridiplantae</taxon>
        <taxon>Streptophyta</taxon>
        <taxon>Embryophyta</taxon>
        <taxon>Tracheophyta</taxon>
        <taxon>Spermatophyta</taxon>
        <taxon>Magnoliopsida</taxon>
        <taxon>Liliopsida</taxon>
        <taxon>Asparagales</taxon>
        <taxon>Asparagaceae</taxon>
        <taxon>Asparagoideae</taxon>
        <taxon>Asparagus</taxon>
    </lineage>
</organism>
<dbReference type="InterPro" id="IPR025486">
    <property type="entry name" value="DUF4378"/>
</dbReference>
<evidence type="ECO:0000313" key="5">
    <source>
        <dbReference type="Proteomes" id="UP000243459"/>
    </source>
</evidence>
<feature type="compositionally biased region" description="Polar residues" evidence="1">
    <location>
        <begin position="235"/>
        <end position="248"/>
    </location>
</feature>
<dbReference type="Pfam" id="PF14309">
    <property type="entry name" value="DUF4378"/>
    <property type="match status" value="1"/>
</dbReference>
<feature type="region of interest" description="Disordered" evidence="1">
    <location>
        <begin position="372"/>
        <end position="493"/>
    </location>
</feature>